<accession>U9TWG9</accession>
<dbReference type="HOGENOM" id="CLU_2741338_0_0_1"/>
<name>U9TWG9_RHIID</name>
<proteinExistence type="predicted"/>
<organism evidence="1">
    <name type="scientific">Rhizophagus irregularis (strain DAOM 181602 / DAOM 197198 / MUCL 43194)</name>
    <name type="common">Arbuscular mycorrhizal fungus</name>
    <name type="synonym">Glomus intraradices</name>
    <dbReference type="NCBI Taxonomy" id="747089"/>
    <lineage>
        <taxon>Eukaryota</taxon>
        <taxon>Fungi</taxon>
        <taxon>Fungi incertae sedis</taxon>
        <taxon>Mucoromycota</taxon>
        <taxon>Glomeromycotina</taxon>
        <taxon>Glomeromycetes</taxon>
        <taxon>Glomerales</taxon>
        <taxon>Glomeraceae</taxon>
        <taxon>Rhizophagus</taxon>
    </lineage>
</organism>
<dbReference type="EMBL" id="KI290007">
    <property type="protein sequence ID" value="ESA07716.1"/>
    <property type="molecule type" value="Genomic_DNA"/>
</dbReference>
<reference evidence="1" key="1">
    <citation type="submission" date="2013-07" db="EMBL/GenBank/DDBJ databases">
        <title>The genome of an arbuscular mycorrhizal fungus provides insights into the evolution of the oldest plant symbiosis.</title>
        <authorList>
            <consortium name="DOE Joint Genome Institute"/>
            <person name="Tisserant E."/>
            <person name="Malbreil M."/>
            <person name="Kuo A."/>
            <person name="Kohler A."/>
            <person name="Symeonidi A."/>
            <person name="Balestrini R."/>
            <person name="Charron P."/>
            <person name="Duensing N."/>
            <person name="Frei-dit-Frey N."/>
            <person name="Gianinazzi-Pearson V."/>
            <person name="Gilbert B."/>
            <person name="Handa Y."/>
            <person name="Hijri M."/>
            <person name="Kaul R."/>
            <person name="Kawaguchi M."/>
            <person name="Krajinski F."/>
            <person name="Lammers P."/>
            <person name="Lapierre D."/>
            <person name="Masclaux F.G."/>
            <person name="Murat C."/>
            <person name="Morin E."/>
            <person name="Ndikumana S."/>
            <person name="Pagni M."/>
            <person name="Petitpierre D."/>
            <person name="Requena N."/>
            <person name="Rosikiewicz P."/>
            <person name="Riley R."/>
            <person name="Saito K."/>
            <person name="San Clemente H."/>
            <person name="Shapiro H."/>
            <person name="van Tuinen D."/>
            <person name="Becard G."/>
            <person name="Bonfante P."/>
            <person name="Paszkowski U."/>
            <person name="Shachar-Hill Y."/>
            <person name="Young J.P."/>
            <person name="Sanders I.R."/>
            <person name="Henrissat B."/>
            <person name="Rensing S.A."/>
            <person name="Grigoriev I.V."/>
            <person name="Corradi N."/>
            <person name="Roux C."/>
            <person name="Martin F."/>
        </authorList>
    </citation>
    <scope>NUCLEOTIDE SEQUENCE</scope>
    <source>
        <strain evidence="1">DAOM 197198</strain>
    </source>
</reference>
<protein>
    <submittedName>
        <fullName evidence="1">Uncharacterized protein</fullName>
    </submittedName>
</protein>
<evidence type="ECO:0000313" key="1">
    <source>
        <dbReference type="EMBL" id="ESA07716.1"/>
    </source>
</evidence>
<dbReference type="AlphaFoldDB" id="U9TWG9"/>
<gene>
    <name evidence="1" type="ORF">GLOINDRAFT_32542</name>
</gene>
<sequence>MKYKIHLVSSSIRASMTRKNYAKIGIPLKTKSVLKSSYLRNNNQIALNIVVTRPQFAIEKWHFTLFTVVDL</sequence>